<proteinExistence type="inferred from homology"/>
<evidence type="ECO:0000256" key="2">
    <source>
        <dbReference type="ARBA" id="ARBA00023015"/>
    </source>
</evidence>
<keyword evidence="2" id="KW-0805">Transcription regulation</keyword>
<dbReference type="GO" id="GO:0006352">
    <property type="term" value="P:DNA-templated transcription initiation"/>
    <property type="evidence" value="ECO:0007669"/>
    <property type="project" value="InterPro"/>
</dbReference>
<sequence>MKLSGRHINKEKGSYENLVHQYNHQAFSFISKKIQNEEDALDVLQNVFMHLWICKKSLDSTNTANIIFTICKDKIAEYYRTSKKQPLRENISSDPADTSFDDLRSAENKDRLLTELEQSIVLILPPLRRKIFKMHKLEGITQEKIALELNIPKSTVKYHIFEAMSFLKNYHKTVN</sequence>
<gene>
    <name evidence="6" type="ORF">A0O34_07190</name>
</gene>
<comment type="similarity">
    <text evidence="1">Belongs to the sigma-70 factor family. ECF subfamily.</text>
</comment>
<feature type="domain" description="RNA polymerase sigma factor 70 region 4 type 2" evidence="5">
    <location>
        <begin position="123"/>
        <end position="166"/>
    </location>
</feature>
<evidence type="ECO:0000256" key="4">
    <source>
        <dbReference type="ARBA" id="ARBA00023163"/>
    </source>
</evidence>
<keyword evidence="3" id="KW-0731">Sigma factor</keyword>
<dbReference type="PANTHER" id="PTHR43133:SF46">
    <property type="entry name" value="RNA POLYMERASE SIGMA-70 FACTOR ECF SUBFAMILY"/>
    <property type="match status" value="1"/>
</dbReference>
<dbReference type="InterPro" id="IPR013325">
    <property type="entry name" value="RNA_pol_sigma_r2"/>
</dbReference>
<dbReference type="PANTHER" id="PTHR43133">
    <property type="entry name" value="RNA POLYMERASE ECF-TYPE SIGMA FACTO"/>
    <property type="match status" value="1"/>
</dbReference>
<dbReference type="GO" id="GO:0016987">
    <property type="term" value="F:sigma factor activity"/>
    <property type="evidence" value="ECO:0007669"/>
    <property type="project" value="UniProtKB-KW"/>
</dbReference>
<dbReference type="EMBL" id="CP015199">
    <property type="protein sequence ID" value="ANF50312.1"/>
    <property type="molecule type" value="Genomic_DNA"/>
</dbReference>
<dbReference type="NCBIfam" id="TIGR02937">
    <property type="entry name" value="sigma70-ECF"/>
    <property type="match status" value="1"/>
</dbReference>
<dbReference type="Pfam" id="PF08281">
    <property type="entry name" value="Sigma70_r4_2"/>
    <property type="match status" value="1"/>
</dbReference>
<dbReference type="OrthoDB" id="1100095at2"/>
<evidence type="ECO:0000313" key="6">
    <source>
        <dbReference type="EMBL" id="ANF50312.1"/>
    </source>
</evidence>
<dbReference type="Gene3D" id="1.10.10.10">
    <property type="entry name" value="Winged helix-like DNA-binding domain superfamily/Winged helix DNA-binding domain"/>
    <property type="match status" value="1"/>
</dbReference>
<dbReference type="InterPro" id="IPR013324">
    <property type="entry name" value="RNA_pol_sigma_r3/r4-like"/>
</dbReference>
<evidence type="ECO:0000259" key="5">
    <source>
        <dbReference type="Pfam" id="PF08281"/>
    </source>
</evidence>
<dbReference type="InterPro" id="IPR036388">
    <property type="entry name" value="WH-like_DNA-bd_sf"/>
</dbReference>
<dbReference type="KEGG" id="chh:A0O34_07190"/>
<dbReference type="Gene3D" id="1.10.1740.10">
    <property type="match status" value="1"/>
</dbReference>
<dbReference type="InterPro" id="IPR014284">
    <property type="entry name" value="RNA_pol_sigma-70_dom"/>
</dbReference>
<evidence type="ECO:0000256" key="1">
    <source>
        <dbReference type="ARBA" id="ARBA00010641"/>
    </source>
</evidence>
<dbReference type="GO" id="GO:0003677">
    <property type="term" value="F:DNA binding"/>
    <property type="evidence" value="ECO:0007669"/>
    <property type="project" value="InterPro"/>
</dbReference>
<organism evidence="6 7">
    <name type="scientific">Chryseobacterium glaciei</name>
    <dbReference type="NCBI Taxonomy" id="1685010"/>
    <lineage>
        <taxon>Bacteria</taxon>
        <taxon>Pseudomonadati</taxon>
        <taxon>Bacteroidota</taxon>
        <taxon>Flavobacteriia</taxon>
        <taxon>Flavobacteriales</taxon>
        <taxon>Weeksellaceae</taxon>
        <taxon>Chryseobacterium group</taxon>
        <taxon>Chryseobacterium</taxon>
    </lineage>
</organism>
<dbReference type="SUPFAM" id="SSF88659">
    <property type="entry name" value="Sigma3 and sigma4 domains of RNA polymerase sigma factors"/>
    <property type="match status" value="1"/>
</dbReference>
<protein>
    <recommendedName>
        <fullName evidence="5">RNA polymerase sigma factor 70 region 4 type 2 domain-containing protein</fullName>
    </recommendedName>
</protein>
<keyword evidence="4" id="KW-0804">Transcription</keyword>
<dbReference type="AlphaFoldDB" id="A0A172XTZ3"/>
<dbReference type="InterPro" id="IPR039425">
    <property type="entry name" value="RNA_pol_sigma-70-like"/>
</dbReference>
<evidence type="ECO:0000256" key="3">
    <source>
        <dbReference type="ARBA" id="ARBA00023082"/>
    </source>
</evidence>
<dbReference type="STRING" id="1685010.A0O34_07190"/>
<keyword evidence="7" id="KW-1185">Reference proteome</keyword>
<dbReference type="SUPFAM" id="SSF88946">
    <property type="entry name" value="Sigma2 domain of RNA polymerase sigma factors"/>
    <property type="match status" value="1"/>
</dbReference>
<dbReference type="RefSeq" id="WP_066753085.1">
    <property type="nucleotide sequence ID" value="NZ_CP015199.1"/>
</dbReference>
<dbReference type="Proteomes" id="UP000077824">
    <property type="component" value="Chromosome"/>
</dbReference>
<reference evidence="6 7" key="1">
    <citation type="submission" date="2016-04" db="EMBL/GenBank/DDBJ databases">
        <title>Complete Genome Sequence of Chryseobacterium sp. IHBB 10212.</title>
        <authorList>
            <person name="Pal M."/>
            <person name="Swarnkar M.K."/>
            <person name="Kaushal K."/>
            <person name="Chhibber S."/>
            <person name="Singh A.K."/>
            <person name="Gulati A."/>
        </authorList>
    </citation>
    <scope>NUCLEOTIDE SEQUENCE [LARGE SCALE GENOMIC DNA]</scope>
    <source>
        <strain evidence="6 7">IHBB 10212</strain>
    </source>
</reference>
<accession>A0A172XTZ3</accession>
<evidence type="ECO:0000313" key="7">
    <source>
        <dbReference type="Proteomes" id="UP000077824"/>
    </source>
</evidence>
<name>A0A172XTZ3_9FLAO</name>
<dbReference type="InterPro" id="IPR013249">
    <property type="entry name" value="RNA_pol_sigma70_r4_t2"/>
</dbReference>